<gene>
    <name evidence="1" type="ORF">DK427_13695</name>
</gene>
<name>A0A2U8VTH0_9HYPH</name>
<evidence type="ECO:0000313" key="2">
    <source>
        <dbReference type="Proteomes" id="UP000246058"/>
    </source>
</evidence>
<sequence length="151" mass="15937">MTTPIRPTQIRCKDGKIFSVQRLGGGITVHADFRDPAVVASGLGRYMTFHEPGDGSAEHTGMPVEIVRAYAKAHGGVAEAGAEALALLKKLPSEAAAPAPEQPAPAVEEAAPGRPFLLGEPWWPGGPRPRLCPGHRVNMSWSQLRASSSTP</sequence>
<dbReference type="Proteomes" id="UP000246058">
    <property type="component" value="Chromosome"/>
</dbReference>
<dbReference type="EMBL" id="CP029551">
    <property type="protein sequence ID" value="AWN36660.1"/>
    <property type="molecule type" value="Genomic_DNA"/>
</dbReference>
<accession>A0A2U8VTH0</accession>
<reference evidence="1 2" key="1">
    <citation type="submission" date="2018-05" db="EMBL/GenBank/DDBJ databases">
        <title>Complete Genome Sequence of Methylobacterium sp. 17Sr1-43.</title>
        <authorList>
            <person name="Srinivasan S."/>
        </authorList>
    </citation>
    <scope>NUCLEOTIDE SEQUENCE [LARGE SCALE GENOMIC DNA]</scope>
    <source>
        <strain evidence="1 2">17Sr1-43</strain>
    </source>
</reference>
<evidence type="ECO:0000313" key="1">
    <source>
        <dbReference type="EMBL" id="AWN36660.1"/>
    </source>
</evidence>
<dbReference type="KEGG" id="meti:DK427_13695"/>
<organism evidence="1 2">
    <name type="scientific">Methylobacterium radiodurans</name>
    <dbReference type="NCBI Taxonomy" id="2202828"/>
    <lineage>
        <taxon>Bacteria</taxon>
        <taxon>Pseudomonadati</taxon>
        <taxon>Pseudomonadota</taxon>
        <taxon>Alphaproteobacteria</taxon>
        <taxon>Hyphomicrobiales</taxon>
        <taxon>Methylobacteriaceae</taxon>
        <taxon>Methylobacterium</taxon>
    </lineage>
</organism>
<dbReference type="OrthoDB" id="8003807at2"/>
<dbReference type="AlphaFoldDB" id="A0A2U8VTH0"/>
<protein>
    <submittedName>
        <fullName evidence="1">Uncharacterized protein</fullName>
    </submittedName>
</protein>
<proteinExistence type="predicted"/>
<dbReference type="RefSeq" id="WP_109951750.1">
    <property type="nucleotide sequence ID" value="NZ_CP029551.1"/>
</dbReference>
<keyword evidence="2" id="KW-1185">Reference proteome</keyword>